<dbReference type="RefSeq" id="WP_317834518.1">
    <property type="nucleotide sequence ID" value="NZ_CP136920.1"/>
</dbReference>
<evidence type="ECO:0000259" key="2">
    <source>
        <dbReference type="PROSITE" id="PS51468"/>
    </source>
</evidence>
<evidence type="ECO:0000313" key="4">
    <source>
        <dbReference type="Proteomes" id="UP001304300"/>
    </source>
</evidence>
<accession>A0AAQ3LH40</accession>
<feature type="transmembrane region" description="Helical" evidence="1">
    <location>
        <begin position="68"/>
        <end position="91"/>
    </location>
</feature>
<gene>
    <name evidence="3" type="ORF">RZN69_02970</name>
</gene>
<dbReference type="InterPro" id="IPR013694">
    <property type="entry name" value="VIT"/>
</dbReference>
<keyword evidence="1" id="KW-0812">Transmembrane</keyword>
<keyword evidence="4" id="KW-1185">Reference proteome</keyword>
<keyword evidence="1" id="KW-0472">Membrane</keyword>
<feature type="transmembrane region" description="Helical" evidence="1">
    <location>
        <begin position="271"/>
        <end position="287"/>
    </location>
</feature>
<feature type="transmembrane region" description="Helical" evidence="1">
    <location>
        <begin position="169"/>
        <end position="190"/>
    </location>
</feature>
<dbReference type="AlphaFoldDB" id="A0AAQ3LH40"/>
<dbReference type="KEGG" id="puo:RZN69_02970"/>
<evidence type="ECO:0000256" key="1">
    <source>
        <dbReference type="SAM" id="Phobius"/>
    </source>
</evidence>
<feature type="transmembrane region" description="Helical" evidence="1">
    <location>
        <begin position="325"/>
        <end position="348"/>
    </location>
</feature>
<evidence type="ECO:0000313" key="3">
    <source>
        <dbReference type="EMBL" id="WOO42034.1"/>
    </source>
</evidence>
<feature type="transmembrane region" description="Helical" evidence="1">
    <location>
        <begin position="299"/>
        <end position="319"/>
    </location>
</feature>
<feature type="domain" description="VIT" evidence="2">
    <location>
        <begin position="488"/>
        <end position="616"/>
    </location>
</feature>
<feature type="transmembrane region" description="Helical" evidence="1">
    <location>
        <begin position="205"/>
        <end position="228"/>
    </location>
</feature>
<name>A0AAQ3LH40_9BACT</name>
<feature type="transmembrane region" description="Helical" evidence="1">
    <location>
        <begin position="98"/>
        <end position="119"/>
    </location>
</feature>
<dbReference type="InterPro" id="IPR027550">
    <property type="entry name" value="MSEP-CTERM"/>
</dbReference>
<dbReference type="Proteomes" id="UP001304300">
    <property type="component" value="Chromosome"/>
</dbReference>
<dbReference type="NCBIfam" id="TIGR04286">
    <property type="entry name" value="MSEP-CTERM"/>
    <property type="match status" value="1"/>
</dbReference>
<feature type="transmembrane region" description="Helical" evidence="1">
    <location>
        <begin position="360"/>
        <end position="380"/>
    </location>
</feature>
<keyword evidence="1" id="KW-1133">Transmembrane helix</keyword>
<protein>
    <submittedName>
        <fullName evidence="3">MSEP-CTERM sorting domain-containing protein</fullName>
    </submittedName>
</protein>
<dbReference type="EMBL" id="CP136920">
    <property type="protein sequence ID" value="WOO42034.1"/>
    <property type="molecule type" value="Genomic_DNA"/>
</dbReference>
<feature type="transmembrane region" description="Helical" evidence="1">
    <location>
        <begin position="240"/>
        <end position="259"/>
    </location>
</feature>
<dbReference type="Pfam" id="PF08487">
    <property type="entry name" value="VIT"/>
    <property type="match status" value="1"/>
</dbReference>
<proteinExistence type="predicted"/>
<dbReference type="PROSITE" id="PS51468">
    <property type="entry name" value="VIT"/>
    <property type="match status" value="1"/>
</dbReference>
<organism evidence="3 4">
    <name type="scientific">Rubellicoccus peritrichatus</name>
    <dbReference type="NCBI Taxonomy" id="3080537"/>
    <lineage>
        <taxon>Bacteria</taxon>
        <taxon>Pseudomonadati</taxon>
        <taxon>Verrucomicrobiota</taxon>
        <taxon>Opitutia</taxon>
        <taxon>Puniceicoccales</taxon>
        <taxon>Cerasicoccaceae</taxon>
        <taxon>Rubellicoccus</taxon>
    </lineage>
</organism>
<feature type="transmembrane region" description="Helical" evidence="1">
    <location>
        <begin position="139"/>
        <end position="157"/>
    </location>
</feature>
<feature type="transmembrane region" description="Helical" evidence="1">
    <location>
        <begin position="33"/>
        <end position="53"/>
    </location>
</feature>
<sequence>MEPETTPSEPSQSPSTKPIPEPLLPDLMHRPHLLIWVWLIPQVILLLLNLYSYDLAIGEMTDDQQQLAWIWGGFNLANIAAAIALTTYFLIKRKAVSIWLSVGLLIAQVGYIWMTTVTIDKLVPSVLEAWILPSTTVLFQQWTWSMPGAFYAALRLAGFRSHLSRGRDIGLSILCMIGPPVGLYLSGWLLDKIGIRWYHSLGTQVMIGLFTGATLCLGFGLLRFLLLLFKGVLRGNAWKLFGFTLIFALLMPLGGLWLNTEIPFPADYQDTWVYIMTCLNALFLMLPAGKNRNWNLSLYLLRCLSFAFTLYFFVVFLPYLPLSILAILVAGAGFLILTPSVLFIVHIIKIQEALKAGLPIGKWTTCILGLLAFSIMPGWITLEGLYQRQQLMQGLDYVYAPEIGSDKNFQGNSQAVADAVDWLNDYKAGRYLPYLTPYRSWLMFDGLVLPDKKMERIYRAFTGEELAKPDKDSGWGFGFFSARSTNRNAGTMRRGPPPPSDVALTSVDLSTEVKQEVATSILHIEMTAGDHWQSEFVTHINIPEGVYVTNFWLHIGNERVPGKLFEKKSALWVYQMIRDSRRDPGLLFYTKPDELELRVFPFAKNQTRIIEIEFTYPSNYARSLFVGKEEVRLGGVDRVAMVTSIGDSIIASLNRPALDELPLIQRKPYWHFIVDRSIHGPDAEQLSAAIEQLRNAYPEVADARATLANYQSIEVNKNRGPESLDTIEALLTNEQLGTLLPQDGGFLPSRTIMESFADYEKTDLRKGENFERFPIFVLLTNTESQPIIEDLEPFASFTPEAQGVLISKGANLTVVDWNGEPINLPEPGVIPPVGMLSAGEVVRPTLYGIWTATFDFEGGPGPLTFLETEGHTFVPMDRITQLPPSDLYSRAMQLNAEVTRLDRNPGKRQHGLADQVLLAKEAGVLTPFTAYIVVENSAQWKMLKRTEKQKLSGNPELEKMETPEPSVWFLAVILLALEWLRRKLRPQKEAHA</sequence>
<reference evidence="3 4" key="1">
    <citation type="submission" date="2023-10" db="EMBL/GenBank/DDBJ databases">
        <title>Rubellicoccus peritrichatus gen. nov., sp. nov., isolated from an algae of coral reef tank.</title>
        <authorList>
            <person name="Luo J."/>
        </authorList>
    </citation>
    <scope>NUCLEOTIDE SEQUENCE [LARGE SCALE GENOMIC DNA]</scope>
    <source>
        <strain evidence="3 4">CR14</strain>
    </source>
</reference>